<gene>
    <name evidence="12" type="ORF">ENT73_03055</name>
</gene>
<dbReference type="SUPFAM" id="SSF51730">
    <property type="entry name" value="FAD-linked oxidoreductase"/>
    <property type="match status" value="1"/>
</dbReference>
<evidence type="ECO:0000256" key="4">
    <source>
        <dbReference type="ARBA" id="ARBA00022630"/>
    </source>
</evidence>
<evidence type="ECO:0000256" key="1">
    <source>
        <dbReference type="ARBA" id="ARBA00001974"/>
    </source>
</evidence>
<protein>
    <recommendedName>
        <fullName evidence="9">Methylenetetrahydrofolate reductase</fullName>
    </recommendedName>
</protein>
<dbReference type="NCBIfam" id="NF003376">
    <property type="entry name" value="PRK04452.1-2"/>
    <property type="match status" value="1"/>
</dbReference>
<dbReference type="Pfam" id="PF03599">
    <property type="entry name" value="CdhD"/>
    <property type="match status" value="1"/>
</dbReference>
<sequence>MVEKSYLQSVLEEGKFAVTAEIGPPKNADPEVIKKKARLLRGYVDAVNITDCQTAIVRVSSLASAVLVMSEGLEPVMQMTCRDRNRIGIQADLLGASALGIRNLLCLTGDHPKFGNHPQAKPVFDLDSIQLLNLVKRLKEGRFDNGEEIKGVRPYFFTGAAENPFAEPYDFRPYRLAKKVKAGAQFIQTQIIYNVDRFRAFMERCRELGLLDQVYILAGITPPKSLGMAKYMKYNVPGLEVPDEIIKRLEGAKDKREEGIQIAVDIIEQVREIPGVRGVHIMAIEWEEAVPEIVKRAGLDDRVRAPELKPPFVVEKVVEKVIEKPVEVVVEKVVEKIVEKPVEVIVEKIIEKEIPVEVEMAGGRMSLSSFIEILSDLKASLKNIKSGMESVEEAIAKLEEEFLGKREVKPVIKEIVKKPAEEITEPLPKEEVKVEIKPEAKVELKEEVKEEVRAEVKEEKPEVKAEVGPEIKPEAVEKVEVKEEAKPEVRVEPEERIEAKPEVKEEVKPEVKPEEVEKPAPEERVSEIKILGFKGAYRPLSERAGKIAQDLYMEKATGEIKEVVIGKGEKAIRCGGVSAINFHLFEGTMKNGVKIAMEILDVKPEDWPESLAKYFSDVYHDPALWAKKCVEEYGAEALCLYLVGTDPNFLDLPVDHAKKVAEKVVKAVDVPLIVWGSGNAEKDVEVLRDVADIVGERGACIGPVVEANHRTLAAVAMGYNIPVIASSPIDVNLAKQLNILLENMGVALDKILMDPSIGALGYGLEYTYSVMERIRLAALYAQDTKLQVPFICSIGKEVWKTKEAGLPTDELMGDAEARGILMEALTGVTLALAGGDLLIMRHPKAIELCKVLFNGLSLS</sequence>
<proteinExistence type="inferred from homology"/>
<keyword evidence="5 9" id="KW-0274">FAD</keyword>
<dbReference type="Gene3D" id="3.20.20.220">
    <property type="match status" value="1"/>
</dbReference>
<keyword evidence="4 9" id="KW-0285">Flavoprotein</keyword>
<evidence type="ECO:0000256" key="5">
    <source>
        <dbReference type="ARBA" id="ARBA00022827"/>
    </source>
</evidence>
<evidence type="ECO:0000256" key="9">
    <source>
        <dbReference type="RuleBase" id="RU003862"/>
    </source>
</evidence>
<name>A0A832GKL8_9BACT</name>
<evidence type="ECO:0000313" key="12">
    <source>
        <dbReference type="EMBL" id="HGV55053.1"/>
    </source>
</evidence>
<evidence type="ECO:0000256" key="10">
    <source>
        <dbReference type="SAM" id="Coils"/>
    </source>
</evidence>
<evidence type="ECO:0000256" key="6">
    <source>
        <dbReference type="ARBA" id="ARBA00023002"/>
    </source>
</evidence>
<dbReference type="UniPathway" id="UPA00193"/>
<dbReference type="GO" id="GO:0106312">
    <property type="term" value="F:methylenetetrahydrofolate reductase (NADH) activity"/>
    <property type="evidence" value="ECO:0007669"/>
    <property type="project" value="UniProtKB-EC"/>
</dbReference>
<dbReference type="PANTHER" id="PTHR45754:SF3">
    <property type="entry name" value="METHYLENETETRAHYDROFOLATE REDUCTASE (NADPH)"/>
    <property type="match status" value="1"/>
</dbReference>
<dbReference type="EMBL" id="DSZU01000051">
    <property type="protein sequence ID" value="HGV55053.1"/>
    <property type="molecule type" value="Genomic_DNA"/>
</dbReference>
<dbReference type="InterPro" id="IPR016041">
    <property type="entry name" value="Ac-CoA_synth_d_su_TIM-brl"/>
</dbReference>
<keyword evidence="10" id="KW-0175">Coiled coil</keyword>
<comment type="cofactor">
    <cofactor evidence="1 9">
        <name>FAD</name>
        <dbReference type="ChEBI" id="CHEBI:57692"/>
    </cofactor>
</comment>
<feature type="domain" description="CO dehydrogenase/acetyl-CoA synthase delta subunit TIM barrel" evidence="11">
    <location>
        <begin position="562"/>
        <end position="803"/>
    </location>
</feature>
<reference evidence="12" key="1">
    <citation type="journal article" date="2020" name="mSystems">
        <title>Genome- and Community-Level Interaction Insights into Carbon Utilization and Element Cycling Functions of Hydrothermarchaeota in Hydrothermal Sediment.</title>
        <authorList>
            <person name="Zhou Z."/>
            <person name="Liu Y."/>
            <person name="Xu W."/>
            <person name="Pan J."/>
            <person name="Luo Z.H."/>
            <person name="Li M."/>
        </authorList>
    </citation>
    <scope>NUCLEOTIDE SEQUENCE [LARGE SCALE GENOMIC DNA]</scope>
    <source>
        <strain evidence="12">SpSt-605</strain>
    </source>
</reference>
<dbReference type="AlphaFoldDB" id="A0A832GKL8"/>
<comment type="similarity">
    <text evidence="3 9">Belongs to the methylenetetrahydrofolate reductase family.</text>
</comment>
<comment type="caution">
    <text evidence="12">The sequence shown here is derived from an EMBL/GenBank/DDBJ whole genome shotgun (WGS) entry which is preliminary data.</text>
</comment>
<dbReference type="Gene3D" id="3.20.20.20">
    <property type="entry name" value="Dihydropteroate synthase-like"/>
    <property type="match status" value="1"/>
</dbReference>
<dbReference type="InterPro" id="IPR029041">
    <property type="entry name" value="FAD-linked_oxidoreductase-like"/>
</dbReference>
<comment type="pathway">
    <text evidence="2 9">One-carbon metabolism; tetrahydrofolate interconversion.</text>
</comment>
<dbReference type="GO" id="GO:0005829">
    <property type="term" value="C:cytosol"/>
    <property type="evidence" value="ECO:0007669"/>
    <property type="project" value="TreeGrafter"/>
</dbReference>
<dbReference type="Pfam" id="PF02219">
    <property type="entry name" value="MTHFR"/>
    <property type="match status" value="1"/>
</dbReference>
<evidence type="ECO:0000256" key="3">
    <source>
        <dbReference type="ARBA" id="ARBA00006743"/>
    </source>
</evidence>
<dbReference type="GO" id="GO:0071949">
    <property type="term" value="F:FAD binding"/>
    <property type="evidence" value="ECO:0007669"/>
    <property type="project" value="TreeGrafter"/>
</dbReference>
<evidence type="ECO:0000256" key="7">
    <source>
        <dbReference type="ARBA" id="ARBA00034478"/>
    </source>
</evidence>
<dbReference type="GO" id="GO:0009086">
    <property type="term" value="P:methionine biosynthetic process"/>
    <property type="evidence" value="ECO:0007669"/>
    <property type="project" value="TreeGrafter"/>
</dbReference>
<evidence type="ECO:0000256" key="2">
    <source>
        <dbReference type="ARBA" id="ARBA00004777"/>
    </source>
</evidence>
<dbReference type="PANTHER" id="PTHR45754">
    <property type="entry name" value="METHYLENETETRAHYDROFOLATE REDUCTASE"/>
    <property type="match status" value="1"/>
</dbReference>
<comment type="pathway">
    <text evidence="7">Amino-acid biosynthesis; L-methionine biosynthesis via de novo pathway.</text>
</comment>
<keyword evidence="6 9" id="KW-0560">Oxidoreductase</keyword>
<evidence type="ECO:0000256" key="8">
    <source>
        <dbReference type="ARBA" id="ARBA00048628"/>
    </source>
</evidence>
<accession>A0A832GKL8</accession>
<dbReference type="SUPFAM" id="SSF51717">
    <property type="entry name" value="Dihydropteroate synthetase-like"/>
    <property type="match status" value="1"/>
</dbReference>
<dbReference type="CDD" id="cd00537">
    <property type="entry name" value="MTHFR"/>
    <property type="match status" value="1"/>
</dbReference>
<feature type="coiled-coil region" evidence="10">
    <location>
        <begin position="374"/>
        <end position="408"/>
    </location>
</feature>
<dbReference type="InterPro" id="IPR003171">
    <property type="entry name" value="Mehydrof_redctse-like"/>
</dbReference>
<comment type="catalytic activity">
    <reaction evidence="8">
        <text>(6S)-5-methyl-5,6,7,8-tetrahydrofolate + NAD(+) = (6R)-5,10-methylene-5,6,7,8-tetrahydrofolate + NADH + H(+)</text>
        <dbReference type="Rhea" id="RHEA:19821"/>
        <dbReference type="ChEBI" id="CHEBI:15378"/>
        <dbReference type="ChEBI" id="CHEBI:15636"/>
        <dbReference type="ChEBI" id="CHEBI:18608"/>
        <dbReference type="ChEBI" id="CHEBI:57540"/>
        <dbReference type="ChEBI" id="CHEBI:57945"/>
        <dbReference type="EC" id="1.5.1.54"/>
    </reaction>
    <physiologicalReaction direction="right-to-left" evidence="8">
        <dbReference type="Rhea" id="RHEA:19823"/>
    </physiologicalReaction>
</comment>
<organism evidence="12">
    <name type="scientific">Caldimicrobium thiodismutans</name>
    <dbReference type="NCBI Taxonomy" id="1653476"/>
    <lineage>
        <taxon>Bacteria</taxon>
        <taxon>Pseudomonadati</taxon>
        <taxon>Thermodesulfobacteriota</taxon>
        <taxon>Thermodesulfobacteria</taxon>
        <taxon>Thermodesulfobacteriales</taxon>
        <taxon>Thermodesulfobacteriaceae</taxon>
        <taxon>Caldimicrobium</taxon>
    </lineage>
</organism>
<evidence type="ECO:0000259" key="11">
    <source>
        <dbReference type="Pfam" id="PF03599"/>
    </source>
</evidence>
<dbReference type="InterPro" id="IPR011005">
    <property type="entry name" value="Dihydropteroate_synth-like_sf"/>
</dbReference>
<dbReference type="GO" id="GO:0035999">
    <property type="term" value="P:tetrahydrofolate interconversion"/>
    <property type="evidence" value="ECO:0007669"/>
    <property type="project" value="UniProtKB-UniPathway"/>
</dbReference>